<reference evidence="2 3" key="1">
    <citation type="submission" date="2019-03" db="EMBL/GenBank/DDBJ databases">
        <title>Genomic Encyclopedia of Type Strains, Phase IV (KMG-IV): sequencing the most valuable type-strain genomes for metagenomic binning, comparative biology and taxonomic classification.</title>
        <authorList>
            <person name="Goeker M."/>
        </authorList>
    </citation>
    <scope>NUCLEOTIDE SEQUENCE [LARGE SCALE GENOMIC DNA]</scope>
    <source>
        <strain evidence="2 3">DSM 15969</strain>
    </source>
</reference>
<dbReference type="Pfam" id="PF21948">
    <property type="entry name" value="LplA-B_cat"/>
    <property type="match status" value="1"/>
</dbReference>
<dbReference type="PROSITE" id="PS51733">
    <property type="entry name" value="BPL_LPL_CATALYTIC"/>
    <property type="match status" value="1"/>
</dbReference>
<organism evidence="2 3">
    <name type="scientific">Anaerospora hongkongensis</name>
    <dbReference type="NCBI Taxonomy" id="244830"/>
    <lineage>
        <taxon>Bacteria</taxon>
        <taxon>Bacillati</taxon>
        <taxon>Bacillota</taxon>
        <taxon>Negativicutes</taxon>
        <taxon>Selenomonadales</taxon>
        <taxon>Sporomusaceae</taxon>
        <taxon>Anaerospora</taxon>
    </lineage>
</organism>
<keyword evidence="2" id="KW-0436">Ligase</keyword>
<dbReference type="SUPFAM" id="SSF55681">
    <property type="entry name" value="Class II aaRS and biotin synthetases"/>
    <property type="match status" value="1"/>
</dbReference>
<name>A0A4R1PX81_9FIRM</name>
<dbReference type="PANTHER" id="PTHR43679">
    <property type="entry name" value="OCTANOYLTRANSFERASE LIPM-RELATED"/>
    <property type="match status" value="1"/>
</dbReference>
<dbReference type="OrthoDB" id="9774653at2"/>
<keyword evidence="3" id="KW-1185">Reference proteome</keyword>
<evidence type="ECO:0000313" key="2">
    <source>
        <dbReference type="EMBL" id="TCL37156.1"/>
    </source>
</evidence>
<dbReference type="Gene3D" id="3.30.930.10">
    <property type="entry name" value="Bira Bifunctional Protein, Domain 2"/>
    <property type="match status" value="1"/>
</dbReference>
<accession>A0A4R1PX81</accession>
<dbReference type="GO" id="GO:0016874">
    <property type="term" value="F:ligase activity"/>
    <property type="evidence" value="ECO:0007669"/>
    <property type="project" value="UniProtKB-KW"/>
</dbReference>
<dbReference type="PANTHER" id="PTHR43679:SF2">
    <property type="entry name" value="OCTANOYL-[GCVH]:PROTEIN N-OCTANOYLTRANSFERASE"/>
    <property type="match status" value="1"/>
</dbReference>
<dbReference type="CDD" id="cd16443">
    <property type="entry name" value="LplA"/>
    <property type="match status" value="1"/>
</dbReference>
<dbReference type="InterPro" id="IPR045864">
    <property type="entry name" value="aa-tRNA-synth_II/BPL/LPL"/>
</dbReference>
<evidence type="ECO:0000259" key="1">
    <source>
        <dbReference type="PROSITE" id="PS51733"/>
    </source>
</evidence>
<gene>
    <name evidence="2" type="ORF">EV210_10619</name>
</gene>
<dbReference type="GO" id="GO:0140096">
    <property type="term" value="F:catalytic activity, acting on a protein"/>
    <property type="evidence" value="ECO:0007669"/>
    <property type="project" value="UniProtKB-ARBA"/>
</dbReference>
<comment type="caution">
    <text evidence="2">The sequence shown here is derived from an EMBL/GenBank/DDBJ whole genome shotgun (WGS) entry which is preliminary data.</text>
</comment>
<dbReference type="GO" id="GO:0016740">
    <property type="term" value="F:transferase activity"/>
    <property type="evidence" value="ECO:0007669"/>
    <property type="project" value="UniProtKB-ARBA"/>
</dbReference>
<proteinExistence type="predicted"/>
<protein>
    <submittedName>
        <fullName evidence="2">Lipoate-protein ligase A</fullName>
    </submittedName>
</protein>
<dbReference type="EMBL" id="SLUI01000006">
    <property type="protein sequence ID" value="TCL37156.1"/>
    <property type="molecule type" value="Genomic_DNA"/>
</dbReference>
<dbReference type="RefSeq" id="WP_132079266.1">
    <property type="nucleotide sequence ID" value="NZ_SLUI01000006.1"/>
</dbReference>
<sequence length="278" mass="30620">MSIAGKWRVIIDNARHGALNMAIDEAIVQAHTAGLVPPTLRFYSWQPPALSIGYFQKIREEVEIAACREQGIDLIRRTTGGRAVLHDRELTYSAVVREDNSVLPPTLLGSYRYLSQGLIAGLNKLGVNAEMTLPGAAFGQSGRLPKNGACFDAPSFYEITVDRKKLIGSAQVRKHGTLLQHGSILLDFSAEQIVGLLAFTSEEERTRCQAILQTKATSLNRVLGYIPDSGLLAQTLAVEFGRELGLEIVPGALTDWEFARAAELEKDKFSAYDWTYLR</sequence>
<dbReference type="GO" id="GO:0009249">
    <property type="term" value="P:protein lipoylation"/>
    <property type="evidence" value="ECO:0007669"/>
    <property type="project" value="UniProtKB-ARBA"/>
</dbReference>
<dbReference type="Proteomes" id="UP000295063">
    <property type="component" value="Unassembled WGS sequence"/>
</dbReference>
<feature type="domain" description="BPL/LPL catalytic" evidence="1">
    <location>
        <begin position="34"/>
        <end position="248"/>
    </location>
</feature>
<evidence type="ECO:0000313" key="3">
    <source>
        <dbReference type="Proteomes" id="UP000295063"/>
    </source>
</evidence>
<dbReference type="InterPro" id="IPR050664">
    <property type="entry name" value="Octanoyltrans_LipM/LipL"/>
</dbReference>
<dbReference type="AlphaFoldDB" id="A0A4R1PX81"/>
<dbReference type="InterPro" id="IPR004143">
    <property type="entry name" value="BPL_LPL_catalytic"/>
</dbReference>